<dbReference type="RefSeq" id="WP_382226804.1">
    <property type="nucleotide sequence ID" value="NZ_JBHTCA010000022.1"/>
</dbReference>
<evidence type="ECO:0000259" key="8">
    <source>
        <dbReference type="Pfam" id="PF03447"/>
    </source>
</evidence>
<dbReference type="InterPro" id="IPR005106">
    <property type="entry name" value="Asp/hSer_DH_NAD-bd"/>
</dbReference>
<comment type="similarity">
    <text evidence="1 6">Belongs to the L-aspartate dehydrogenase family.</text>
</comment>
<feature type="binding site" evidence="6">
    <location>
        <position position="118"/>
    </location>
    <ligand>
        <name>NAD(+)</name>
        <dbReference type="ChEBI" id="CHEBI:57540"/>
    </ligand>
</feature>
<dbReference type="InterPro" id="IPR036291">
    <property type="entry name" value="NAD(P)-bd_dom_sf"/>
</dbReference>
<protein>
    <recommendedName>
        <fullName evidence="6">L-aspartate dehydrogenase</fullName>
        <ecNumber evidence="6">1.4.1.21</ecNumber>
    </recommendedName>
</protein>
<dbReference type="NCBIfam" id="NF009827">
    <property type="entry name" value="PRK13303.1-2"/>
    <property type="match status" value="1"/>
</dbReference>
<evidence type="ECO:0000256" key="4">
    <source>
        <dbReference type="ARBA" id="ARBA00023002"/>
    </source>
</evidence>
<comment type="caution">
    <text evidence="9">The sequence shown here is derived from an EMBL/GenBank/DDBJ whole genome shotgun (WGS) entry which is preliminary data.</text>
</comment>
<proteinExistence type="inferred from homology"/>
<feature type="domain" description="Aspartate/homoserine dehydrogenase NAD-binding" evidence="8">
    <location>
        <begin position="8"/>
        <end position="114"/>
    </location>
</feature>
<evidence type="ECO:0000256" key="6">
    <source>
        <dbReference type="HAMAP-Rule" id="MF_01265"/>
    </source>
</evidence>
<evidence type="ECO:0000313" key="10">
    <source>
        <dbReference type="Proteomes" id="UP001596501"/>
    </source>
</evidence>
<dbReference type="PANTHER" id="PTHR31873">
    <property type="entry name" value="L-ASPARTATE DEHYDROGENASE-RELATED"/>
    <property type="match status" value="1"/>
</dbReference>
<evidence type="ECO:0000256" key="1">
    <source>
        <dbReference type="ARBA" id="ARBA00008331"/>
    </source>
</evidence>
<evidence type="ECO:0000259" key="7">
    <source>
        <dbReference type="Pfam" id="PF01958"/>
    </source>
</evidence>
<dbReference type="InterPro" id="IPR011182">
    <property type="entry name" value="L-Asp_DH"/>
</dbReference>
<feature type="domain" description="Aspartate dehydrogenase" evidence="7">
    <location>
        <begin position="161"/>
        <end position="248"/>
    </location>
</feature>
<dbReference type="Pfam" id="PF03447">
    <property type="entry name" value="NAD_binding_3"/>
    <property type="match status" value="1"/>
</dbReference>
<comment type="function">
    <text evidence="6">Specifically catalyzes the NAD or NADP-dependent dehydrogenation of L-aspartate to iminoaspartate.</text>
</comment>
<dbReference type="SUPFAM" id="SSF55347">
    <property type="entry name" value="Glyceraldehyde-3-phosphate dehydrogenase-like, C-terminal domain"/>
    <property type="match status" value="1"/>
</dbReference>
<dbReference type="PANTHER" id="PTHR31873:SF6">
    <property type="entry name" value="ASPARTATE DEHYDROGENASE DOMAIN-CONTAINING PROTEIN"/>
    <property type="match status" value="1"/>
</dbReference>
<evidence type="ECO:0000256" key="2">
    <source>
        <dbReference type="ARBA" id="ARBA00022642"/>
    </source>
</evidence>
<comment type="catalytic activity">
    <reaction evidence="6">
        <text>L-aspartate + NADP(+) + H2O = oxaloacetate + NH4(+) + NADPH + H(+)</text>
        <dbReference type="Rhea" id="RHEA:11784"/>
        <dbReference type="ChEBI" id="CHEBI:15377"/>
        <dbReference type="ChEBI" id="CHEBI:15378"/>
        <dbReference type="ChEBI" id="CHEBI:16452"/>
        <dbReference type="ChEBI" id="CHEBI:28938"/>
        <dbReference type="ChEBI" id="CHEBI:29991"/>
        <dbReference type="ChEBI" id="CHEBI:57783"/>
        <dbReference type="ChEBI" id="CHEBI:58349"/>
        <dbReference type="EC" id="1.4.1.21"/>
    </reaction>
</comment>
<keyword evidence="3 6" id="KW-0521">NADP</keyword>
<comment type="miscellaneous">
    <text evidence="6">The iminoaspartate product is unstable in aqueous solution and can decompose to oxaloacetate and ammonia.</text>
</comment>
<dbReference type="Gene3D" id="3.40.50.720">
    <property type="entry name" value="NAD(P)-binding Rossmann-like Domain"/>
    <property type="match status" value="1"/>
</dbReference>
<evidence type="ECO:0000256" key="5">
    <source>
        <dbReference type="ARBA" id="ARBA00023027"/>
    </source>
</evidence>
<dbReference type="SUPFAM" id="SSF51735">
    <property type="entry name" value="NAD(P)-binding Rossmann-fold domains"/>
    <property type="match status" value="1"/>
</dbReference>
<feature type="active site" evidence="6">
    <location>
        <position position="214"/>
    </location>
</feature>
<dbReference type="HAMAP" id="MF_01265">
    <property type="entry name" value="NadX"/>
    <property type="match status" value="1"/>
</dbReference>
<dbReference type="InterPro" id="IPR020626">
    <property type="entry name" value="Asp_DH_prok"/>
</dbReference>
<keyword evidence="5 6" id="KW-0520">NAD</keyword>
<dbReference type="EC" id="1.4.1.21" evidence="6"/>
<accession>A0ABW2QPB5</accession>
<dbReference type="InterPro" id="IPR002811">
    <property type="entry name" value="Asp_DH"/>
</dbReference>
<keyword evidence="10" id="KW-1185">Reference proteome</keyword>
<organism evidence="9 10">
    <name type="scientific">Hydrogenophaga atypica</name>
    <dbReference type="NCBI Taxonomy" id="249409"/>
    <lineage>
        <taxon>Bacteria</taxon>
        <taxon>Pseudomonadati</taxon>
        <taxon>Pseudomonadota</taxon>
        <taxon>Betaproteobacteria</taxon>
        <taxon>Burkholderiales</taxon>
        <taxon>Comamonadaceae</taxon>
        <taxon>Hydrogenophaga</taxon>
    </lineage>
</organism>
<gene>
    <name evidence="6" type="primary">nadX</name>
    <name evidence="9" type="ORF">ACFQPB_19330</name>
</gene>
<dbReference type="Pfam" id="PF01958">
    <property type="entry name" value="Asp_DH_C"/>
    <property type="match status" value="1"/>
</dbReference>
<evidence type="ECO:0000313" key="9">
    <source>
        <dbReference type="EMBL" id="MFC7411018.1"/>
    </source>
</evidence>
<feature type="binding site" evidence="6">
    <location>
        <position position="184"/>
    </location>
    <ligand>
        <name>NAD(+)</name>
        <dbReference type="ChEBI" id="CHEBI:57540"/>
    </ligand>
</feature>
<dbReference type="EMBL" id="JBHTCA010000022">
    <property type="protein sequence ID" value="MFC7411018.1"/>
    <property type="molecule type" value="Genomic_DNA"/>
</dbReference>
<name>A0ABW2QPB5_9BURK</name>
<dbReference type="PIRSF" id="PIRSF005227">
    <property type="entry name" value="Asp_dh_NAD_syn"/>
    <property type="match status" value="1"/>
</dbReference>
<dbReference type="GO" id="GO:0033735">
    <property type="term" value="F:aspartate dehydrogenase [NAD(P)+] activity"/>
    <property type="evidence" value="ECO:0007669"/>
    <property type="project" value="UniProtKB-EC"/>
</dbReference>
<reference evidence="10" key="1">
    <citation type="journal article" date="2019" name="Int. J. Syst. Evol. Microbiol.">
        <title>The Global Catalogue of Microorganisms (GCM) 10K type strain sequencing project: providing services to taxonomists for standard genome sequencing and annotation.</title>
        <authorList>
            <consortium name="The Broad Institute Genomics Platform"/>
            <consortium name="The Broad Institute Genome Sequencing Center for Infectious Disease"/>
            <person name="Wu L."/>
            <person name="Ma J."/>
        </authorList>
    </citation>
    <scope>NUCLEOTIDE SEQUENCE [LARGE SCALE GENOMIC DNA]</scope>
    <source>
        <strain evidence="10">CGMCC 1.12371</strain>
    </source>
</reference>
<dbReference type="NCBIfam" id="NF009828">
    <property type="entry name" value="PRK13303.1-3"/>
    <property type="match status" value="1"/>
</dbReference>
<comment type="pathway">
    <text evidence="6">Cofactor biosynthesis; NAD(+) biosynthesis; iminoaspartate from L-aspartate (dehydrogenase route): step 1/1.</text>
</comment>
<sequence>MQNVTLIGFGAIGRTLFQRMAGVPGLRITHIVVPPEHAAAAREHAGDAQVVSTVPVDTDLVVECAGHQALTEHVLPALARGTECAVLSIGALSEPGLPEQLAEAAAKGGTQVHLLSGAIGGVDAIAAARIAGLDSVTYTGRKPPTGWRGTPAEDVVNLDTLTEPTVILENTAREAARLYPKNANVAATVSLAGLGLDHTQVRLIADPTVTENIHHIDVRGAFGEMQITMRGKPLPDNPKTSALTVLSALRFLHNRVGAVTI</sequence>
<comment type="catalytic activity">
    <reaction evidence="6">
        <text>L-aspartate + NAD(+) + H2O = oxaloacetate + NH4(+) + NADH + H(+)</text>
        <dbReference type="Rhea" id="RHEA:11788"/>
        <dbReference type="ChEBI" id="CHEBI:15377"/>
        <dbReference type="ChEBI" id="CHEBI:15378"/>
        <dbReference type="ChEBI" id="CHEBI:16452"/>
        <dbReference type="ChEBI" id="CHEBI:28938"/>
        <dbReference type="ChEBI" id="CHEBI:29991"/>
        <dbReference type="ChEBI" id="CHEBI:57540"/>
        <dbReference type="ChEBI" id="CHEBI:57945"/>
        <dbReference type="EC" id="1.4.1.21"/>
    </reaction>
</comment>
<dbReference type="Proteomes" id="UP001596501">
    <property type="component" value="Unassembled WGS sequence"/>
</dbReference>
<keyword evidence="2 6" id="KW-0662">Pyridine nucleotide biosynthesis</keyword>
<keyword evidence="4 6" id="KW-0560">Oxidoreductase</keyword>
<evidence type="ECO:0000256" key="3">
    <source>
        <dbReference type="ARBA" id="ARBA00022857"/>
    </source>
</evidence>
<dbReference type="Gene3D" id="3.30.360.10">
    <property type="entry name" value="Dihydrodipicolinate Reductase, domain 2"/>
    <property type="match status" value="1"/>
</dbReference>